<dbReference type="Proteomes" id="UP001597124">
    <property type="component" value="Unassembled WGS sequence"/>
</dbReference>
<dbReference type="RefSeq" id="WP_381490647.1">
    <property type="nucleotide sequence ID" value="NZ_JBHTIK010000005.1"/>
</dbReference>
<evidence type="ECO:0000313" key="5">
    <source>
        <dbReference type="Proteomes" id="UP001597124"/>
    </source>
</evidence>
<organism evidence="4 5">
    <name type="scientific">Sphingosinicella xenopeptidilytica</name>
    <dbReference type="NCBI Taxonomy" id="364098"/>
    <lineage>
        <taxon>Bacteria</taxon>
        <taxon>Pseudomonadati</taxon>
        <taxon>Pseudomonadota</taxon>
        <taxon>Alphaproteobacteria</taxon>
        <taxon>Sphingomonadales</taxon>
        <taxon>Sphingosinicellaceae</taxon>
        <taxon>Sphingosinicella</taxon>
    </lineage>
</organism>
<dbReference type="InterPro" id="IPR016161">
    <property type="entry name" value="Ald_DH/histidinol_DH"/>
</dbReference>
<comment type="caution">
    <text evidence="4">The sequence shown here is derived from an EMBL/GenBank/DDBJ whole genome shotgun (WGS) entry which is preliminary data.</text>
</comment>
<evidence type="ECO:0000256" key="2">
    <source>
        <dbReference type="ARBA" id="ARBA00023002"/>
    </source>
</evidence>
<keyword evidence="5" id="KW-1185">Reference proteome</keyword>
<evidence type="ECO:0000313" key="4">
    <source>
        <dbReference type="EMBL" id="MFD0848960.1"/>
    </source>
</evidence>
<evidence type="ECO:0000259" key="3">
    <source>
        <dbReference type="Pfam" id="PF00171"/>
    </source>
</evidence>
<reference evidence="5" key="1">
    <citation type="journal article" date="2019" name="Int. J. Syst. Evol. Microbiol.">
        <title>The Global Catalogue of Microorganisms (GCM) 10K type strain sequencing project: providing services to taxonomists for standard genome sequencing and annotation.</title>
        <authorList>
            <consortium name="The Broad Institute Genomics Platform"/>
            <consortium name="The Broad Institute Genome Sequencing Center for Infectious Disease"/>
            <person name="Wu L."/>
            <person name="Ma J."/>
        </authorList>
    </citation>
    <scope>NUCLEOTIDE SEQUENCE [LARGE SCALE GENOMIC DNA]</scope>
    <source>
        <strain evidence="5">CCUG 52537</strain>
    </source>
</reference>
<dbReference type="PROSITE" id="PS00070">
    <property type="entry name" value="ALDEHYDE_DEHYDR_CYS"/>
    <property type="match status" value="1"/>
</dbReference>
<sequence length="482" mass="50942">MSGDAYPAHRLSLRIDGEEIRNEREKIPVVDPATEAPLGQLACATPEDVDRAADAASRAFPLWRKTPPHQRAQVLRGAAARIRGKLDSLALIMTLEQGKPLAESRTELTAAADLFDWFAEEGRRVFSHIIPGRTHDVSYRVDHEPVGPIAAFTPWNFPATSPVRKIAAALAAGCTVVIKPAEETPATALAIADALTDAGLPAGVLNVLFGDPAMISERLVASPFIRKISLTGSTRVGRLIGEMAGHHIKPVTMELGGHAPVIVLEDADIVRAARLAAATKFRNAGQVCIGPTRYLVARDAYPAFHEAFREHASAIRLGSGLSVETTMGPLAHARRPEALSALVDDAVRKGAGLWTGAHASTNAGYFMAPTILSEVPVDAAIMNDEPFGPVAIVNPFDSEDEAVAEANRLPYALAAYAFSGSPGRLAALGERIEAGMVGLNGYGITIAETPFGGKKDSGFGSEGGREGLEAYLSVRLTGTTMS</sequence>
<dbReference type="CDD" id="cd07103">
    <property type="entry name" value="ALDH_F5_SSADH_GabD"/>
    <property type="match status" value="1"/>
</dbReference>
<dbReference type="InterPro" id="IPR016160">
    <property type="entry name" value="Ald_DH_CS_CYS"/>
</dbReference>
<dbReference type="EC" id="1.2.1.-" evidence="4"/>
<feature type="domain" description="Aldehyde dehydrogenase" evidence="3">
    <location>
        <begin position="23"/>
        <end position="475"/>
    </location>
</feature>
<proteinExistence type="inferred from homology"/>
<dbReference type="InterPro" id="IPR015590">
    <property type="entry name" value="Aldehyde_DH_dom"/>
</dbReference>
<dbReference type="InterPro" id="IPR050740">
    <property type="entry name" value="Aldehyde_DH_Superfamily"/>
</dbReference>
<keyword evidence="2 4" id="KW-0560">Oxidoreductase</keyword>
<dbReference type="GO" id="GO:0016491">
    <property type="term" value="F:oxidoreductase activity"/>
    <property type="evidence" value="ECO:0007669"/>
    <property type="project" value="UniProtKB-KW"/>
</dbReference>
<dbReference type="InterPro" id="IPR016162">
    <property type="entry name" value="Ald_DH_N"/>
</dbReference>
<dbReference type="Pfam" id="PF00171">
    <property type="entry name" value="Aldedh"/>
    <property type="match status" value="1"/>
</dbReference>
<accession>A0ABW3C3N1</accession>
<dbReference type="EMBL" id="JBHTIK010000005">
    <property type="protein sequence ID" value="MFD0848960.1"/>
    <property type="molecule type" value="Genomic_DNA"/>
</dbReference>
<dbReference type="Gene3D" id="3.40.309.10">
    <property type="entry name" value="Aldehyde Dehydrogenase, Chain A, domain 2"/>
    <property type="match status" value="1"/>
</dbReference>
<dbReference type="PANTHER" id="PTHR43353:SF5">
    <property type="entry name" value="SUCCINATE-SEMIALDEHYDE DEHYDROGENASE, MITOCHONDRIAL"/>
    <property type="match status" value="1"/>
</dbReference>
<dbReference type="Gene3D" id="3.40.605.10">
    <property type="entry name" value="Aldehyde Dehydrogenase, Chain A, domain 1"/>
    <property type="match status" value="1"/>
</dbReference>
<dbReference type="InterPro" id="IPR016163">
    <property type="entry name" value="Ald_DH_C"/>
</dbReference>
<dbReference type="PANTHER" id="PTHR43353">
    <property type="entry name" value="SUCCINATE-SEMIALDEHYDE DEHYDROGENASE, MITOCHONDRIAL"/>
    <property type="match status" value="1"/>
</dbReference>
<evidence type="ECO:0000256" key="1">
    <source>
        <dbReference type="ARBA" id="ARBA00009986"/>
    </source>
</evidence>
<dbReference type="SUPFAM" id="SSF53720">
    <property type="entry name" value="ALDH-like"/>
    <property type="match status" value="1"/>
</dbReference>
<protein>
    <submittedName>
        <fullName evidence="4">NAD-dependent succinate-semialdehyde dehydrogenase</fullName>
        <ecNumber evidence="4">1.2.1.-</ecNumber>
    </submittedName>
</protein>
<name>A0ABW3C3N1_SPHXN</name>
<comment type="similarity">
    <text evidence="1">Belongs to the aldehyde dehydrogenase family.</text>
</comment>
<gene>
    <name evidence="4" type="ORF">ACFQ00_11540</name>
</gene>